<sequence length="186" mass="20280">MKTISSLRILLLITFLIPFSSNAGLIVSGGQLIGATDVEIDGTLFDVTFFEGTCEDAWTGCDESGDFLWQSQADAELAGNALIEQVFINGVMGNFGTQPELTFGCENTSYCWIVNAFWNGSGVLNIDVNLNTNENSLAGPYFDPCSDCRDDLTYAIWTEAVNEVPEPATLSLFALALLFLHRIRKA</sequence>
<dbReference type="RefSeq" id="WP_343861643.1">
    <property type="nucleotide sequence ID" value="NZ_BAAAFD010000010.1"/>
</dbReference>
<dbReference type="InterPro" id="IPR013424">
    <property type="entry name" value="Ice-binding_C"/>
</dbReference>
<keyword evidence="3" id="KW-1185">Reference proteome</keyword>
<comment type="caution">
    <text evidence="2">The sequence shown here is derived from an EMBL/GenBank/DDBJ whole genome shotgun (WGS) entry which is preliminary data.</text>
</comment>
<dbReference type="EMBL" id="BAAAFD010000010">
    <property type="protein sequence ID" value="GAA0859092.1"/>
    <property type="molecule type" value="Genomic_DNA"/>
</dbReference>
<reference evidence="2 3" key="1">
    <citation type="journal article" date="2019" name="Int. J. Syst. Evol. Microbiol.">
        <title>The Global Catalogue of Microorganisms (GCM) 10K type strain sequencing project: providing services to taxonomists for standard genome sequencing and annotation.</title>
        <authorList>
            <consortium name="The Broad Institute Genomics Platform"/>
            <consortium name="The Broad Institute Genome Sequencing Center for Infectious Disease"/>
            <person name="Wu L."/>
            <person name="Ma J."/>
        </authorList>
    </citation>
    <scope>NUCLEOTIDE SEQUENCE [LARGE SCALE GENOMIC DNA]</scope>
    <source>
        <strain evidence="2 3">JCM 15896</strain>
    </source>
</reference>
<dbReference type="Pfam" id="PF07589">
    <property type="entry name" value="PEP-CTERM"/>
    <property type="match status" value="1"/>
</dbReference>
<evidence type="ECO:0000313" key="2">
    <source>
        <dbReference type="EMBL" id="GAA0859092.1"/>
    </source>
</evidence>
<accession>A0ABN1LQM5</accession>
<organism evidence="2 3">
    <name type="scientific">Aliiglaciecola litoralis</name>
    <dbReference type="NCBI Taxonomy" id="582857"/>
    <lineage>
        <taxon>Bacteria</taxon>
        <taxon>Pseudomonadati</taxon>
        <taxon>Pseudomonadota</taxon>
        <taxon>Gammaproteobacteria</taxon>
        <taxon>Alteromonadales</taxon>
        <taxon>Alteromonadaceae</taxon>
        <taxon>Aliiglaciecola</taxon>
    </lineage>
</organism>
<feature type="domain" description="Ice-binding protein C-terminal" evidence="1">
    <location>
        <begin position="164"/>
        <end position="184"/>
    </location>
</feature>
<evidence type="ECO:0000313" key="3">
    <source>
        <dbReference type="Proteomes" id="UP001500359"/>
    </source>
</evidence>
<protein>
    <recommendedName>
        <fullName evidence="1">Ice-binding protein C-terminal domain-containing protein</fullName>
    </recommendedName>
</protein>
<proteinExistence type="predicted"/>
<gene>
    <name evidence="2" type="ORF">GCM10009114_31240</name>
</gene>
<evidence type="ECO:0000259" key="1">
    <source>
        <dbReference type="Pfam" id="PF07589"/>
    </source>
</evidence>
<dbReference type="NCBIfam" id="TIGR02595">
    <property type="entry name" value="PEP_CTERM"/>
    <property type="match status" value="1"/>
</dbReference>
<dbReference type="Proteomes" id="UP001500359">
    <property type="component" value="Unassembled WGS sequence"/>
</dbReference>
<name>A0ABN1LQM5_9ALTE</name>